<sequence length="271" mass="31590">EFDKKLDRDDTVCTSLSTTAKWSRILLDSLFRHLKEVYEKLGVPFTLHSDNKFGDIAVRIHKKLIDYHLLDETEEVEPDDKFLLSPISDKMPHLFFRYDLTKWKDEAFGILKSIAKLEKEHEMKKKAAQEHGEVLDPLISKKYIEEQIELAEQLPVEGLQEEATELIPIVFLAPQTRLVVEEVLNLIDKTCRAVVKERNVFWKQNLECRASARESKGHHLNGLNKTLDSLLEKDFDNKLDREDTFCTSLASTAKWSRILVDMLLRHLKEVY</sequence>
<protein>
    <submittedName>
        <fullName evidence="1">Uncharacterized protein</fullName>
    </submittedName>
</protein>
<accession>A0A9N7RBR7</accession>
<gene>
    <name evidence="1" type="ORF">SHERM_21605</name>
</gene>
<dbReference type="AlphaFoldDB" id="A0A9N7RBR7"/>
<proteinExistence type="predicted"/>
<name>A0A9N7RBR7_STRHE</name>
<organism evidence="1 2">
    <name type="scientific">Striga hermonthica</name>
    <name type="common">Purple witchweed</name>
    <name type="synonym">Buchnera hermonthica</name>
    <dbReference type="NCBI Taxonomy" id="68872"/>
    <lineage>
        <taxon>Eukaryota</taxon>
        <taxon>Viridiplantae</taxon>
        <taxon>Streptophyta</taxon>
        <taxon>Embryophyta</taxon>
        <taxon>Tracheophyta</taxon>
        <taxon>Spermatophyta</taxon>
        <taxon>Magnoliopsida</taxon>
        <taxon>eudicotyledons</taxon>
        <taxon>Gunneridae</taxon>
        <taxon>Pentapetalae</taxon>
        <taxon>asterids</taxon>
        <taxon>lamiids</taxon>
        <taxon>Lamiales</taxon>
        <taxon>Orobanchaceae</taxon>
        <taxon>Buchnereae</taxon>
        <taxon>Striga</taxon>
    </lineage>
</organism>
<reference evidence="1" key="1">
    <citation type="submission" date="2019-12" db="EMBL/GenBank/DDBJ databases">
        <authorList>
            <person name="Scholes J."/>
        </authorList>
    </citation>
    <scope>NUCLEOTIDE SEQUENCE</scope>
</reference>
<feature type="non-terminal residue" evidence="1">
    <location>
        <position position="1"/>
    </location>
</feature>
<dbReference type="EMBL" id="CACSLK010024787">
    <property type="protein sequence ID" value="CAA0824700.1"/>
    <property type="molecule type" value="Genomic_DNA"/>
</dbReference>
<evidence type="ECO:0000313" key="1">
    <source>
        <dbReference type="EMBL" id="CAA0824700.1"/>
    </source>
</evidence>
<dbReference type="Proteomes" id="UP001153555">
    <property type="component" value="Unassembled WGS sequence"/>
</dbReference>
<keyword evidence="2" id="KW-1185">Reference proteome</keyword>
<dbReference type="OrthoDB" id="928018at2759"/>
<comment type="caution">
    <text evidence="1">The sequence shown here is derived from an EMBL/GenBank/DDBJ whole genome shotgun (WGS) entry which is preliminary data.</text>
</comment>
<evidence type="ECO:0000313" key="2">
    <source>
        <dbReference type="Proteomes" id="UP001153555"/>
    </source>
</evidence>
<feature type="non-terminal residue" evidence="1">
    <location>
        <position position="271"/>
    </location>
</feature>